<accession>C6WT97</accession>
<feature type="transmembrane region" description="Helical" evidence="11">
    <location>
        <begin position="75"/>
        <end position="92"/>
    </location>
</feature>
<evidence type="ECO:0000256" key="7">
    <source>
        <dbReference type="ARBA" id="ARBA00022984"/>
    </source>
</evidence>
<dbReference type="EMBL" id="CP001672">
    <property type="protein sequence ID" value="ACT49159.1"/>
    <property type="molecule type" value="Genomic_DNA"/>
</dbReference>
<dbReference type="InterPro" id="IPR018365">
    <property type="entry name" value="Cell_cycle_FtsW-rel_CS"/>
</dbReference>
<keyword evidence="11" id="KW-0997">Cell inner membrane</keyword>
<dbReference type="HAMAP" id="MF_02079">
    <property type="entry name" value="PGT_RodA"/>
    <property type="match status" value="1"/>
</dbReference>
<dbReference type="PANTHER" id="PTHR30474">
    <property type="entry name" value="CELL CYCLE PROTEIN"/>
    <property type="match status" value="1"/>
</dbReference>
<keyword evidence="8 11" id="KW-1133">Transmembrane helix</keyword>
<keyword evidence="2 11" id="KW-1003">Cell membrane</keyword>
<dbReference type="InterPro" id="IPR011923">
    <property type="entry name" value="RodA/MrdB"/>
</dbReference>
<evidence type="ECO:0000256" key="9">
    <source>
        <dbReference type="ARBA" id="ARBA00023136"/>
    </source>
</evidence>
<feature type="transmembrane region" description="Helical" evidence="11">
    <location>
        <begin position="301"/>
        <end position="328"/>
    </location>
</feature>
<evidence type="ECO:0000256" key="1">
    <source>
        <dbReference type="ARBA" id="ARBA00004141"/>
    </source>
</evidence>
<gene>
    <name evidence="11" type="primary">mrdB</name>
    <name evidence="11" type="synonym">rodA</name>
    <name evidence="12" type="ordered locus">Mmol_2257</name>
</gene>
<dbReference type="HOGENOM" id="CLU_029243_2_2_4"/>
<dbReference type="KEGG" id="mmb:Mmol_2257"/>
<keyword evidence="10 11" id="KW-0961">Cell wall biogenesis/degradation</keyword>
<dbReference type="InterPro" id="IPR001182">
    <property type="entry name" value="FtsW/RodA"/>
</dbReference>
<evidence type="ECO:0000256" key="5">
    <source>
        <dbReference type="ARBA" id="ARBA00022692"/>
    </source>
</evidence>
<keyword evidence="4 11" id="KW-0808">Transferase</keyword>
<name>C6WT97_METML</name>
<keyword evidence="5 11" id="KW-0812">Transmembrane</keyword>
<evidence type="ECO:0000256" key="10">
    <source>
        <dbReference type="ARBA" id="ARBA00023316"/>
    </source>
</evidence>
<evidence type="ECO:0000313" key="12">
    <source>
        <dbReference type="EMBL" id="ACT49159.1"/>
    </source>
</evidence>
<comment type="subcellular location">
    <subcellularLocation>
        <location evidence="11">Cell inner membrane</location>
        <topology evidence="11">Multi-pass membrane protein</topology>
    </subcellularLocation>
    <subcellularLocation>
        <location evidence="1">Membrane</location>
        <topology evidence="1">Multi-pass membrane protein</topology>
    </subcellularLocation>
</comment>
<keyword evidence="3 11" id="KW-0328">Glycosyltransferase</keyword>
<dbReference type="OrthoDB" id="9768187at2"/>
<comment type="similarity">
    <text evidence="11">Belongs to the SEDS family. MrdB/RodA subfamily.</text>
</comment>
<dbReference type="GO" id="GO:0009252">
    <property type="term" value="P:peptidoglycan biosynthetic process"/>
    <property type="evidence" value="ECO:0007669"/>
    <property type="project" value="UniProtKB-UniRule"/>
</dbReference>
<evidence type="ECO:0000256" key="11">
    <source>
        <dbReference type="HAMAP-Rule" id="MF_02079"/>
    </source>
</evidence>
<evidence type="ECO:0000256" key="6">
    <source>
        <dbReference type="ARBA" id="ARBA00022960"/>
    </source>
</evidence>
<organism evidence="12 13">
    <name type="scientific">Methylotenera mobilis (strain JLW8 / ATCC BAA-1282 / DSM 17540)</name>
    <dbReference type="NCBI Taxonomy" id="583345"/>
    <lineage>
        <taxon>Bacteria</taxon>
        <taxon>Pseudomonadati</taxon>
        <taxon>Pseudomonadota</taxon>
        <taxon>Betaproteobacteria</taxon>
        <taxon>Nitrosomonadales</taxon>
        <taxon>Methylophilaceae</taxon>
        <taxon>Methylotenera</taxon>
    </lineage>
</organism>
<dbReference type="GO" id="GO:0051301">
    <property type="term" value="P:cell division"/>
    <property type="evidence" value="ECO:0007669"/>
    <property type="project" value="InterPro"/>
</dbReference>
<dbReference type="GO" id="GO:0008360">
    <property type="term" value="P:regulation of cell shape"/>
    <property type="evidence" value="ECO:0007669"/>
    <property type="project" value="UniProtKB-KW"/>
</dbReference>
<dbReference type="AlphaFoldDB" id="C6WT97"/>
<reference evidence="12 13" key="2">
    <citation type="journal article" date="2011" name="J. Bacteriol.">
        <title>Genomes of three methylotrophs from a single niche uncover genetic and metabolic divergence of Methylophilaceae.</title>
        <authorList>
            <person name="Lapidus A."/>
            <person name="Clum A."/>
            <person name="Labutti K."/>
            <person name="Kaluzhnaya M.G."/>
            <person name="Lim S."/>
            <person name="Beck D.A."/>
            <person name="Glavina Del Rio T."/>
            <person name="Nolan M."/>
            <person name="Mavromatis K."/>
            <person name="Huntemann M."/>
            <person name="Lucas S."/>
            <person name="Lidstrom M.E."/>
            <person name="Ivanova N."/>
            <person name="Chistoserdova L."/>
        </authorList>
    </citation>
    <scope>NUCLEOTIDE SEQUENCE [LARGE SCALE GENOMIC DNA]</scope>
    <source>
        <strain evidence="13">JLW8 / ATCC BAA-1282 / DSM 17540</strain>
    </source>
</reference>
<dbReference type="STRING" id="583345.Mmol_2257"/>
<keyword evidence="13" id="KW-1185">Reference proteome</keyword>
<evidence type="ECO:0000313" key="13">
    <source>
        <dbReference type="Proteomes" id="UP000002742"/>
    </source>
</evidence>
<protein>
    <recommendedName>
        <fullName evidence="11">Peptidoglycan glycosyltransferase MrdB</fullName>
        <shortName evidence="11">PGT</shortName>
        <ecNumber evidence="11">2.4.99.28</ecNumber>
    </recommendedName>
    <alternativeName>
        <fullName evidence="11">Cell elongation protein RodA</fullName>
    </alternativeName>
    <alternativeName>
        <fullName evidence="11">Cell wall polymerase</fullName>
    </alternativeName>
    <alternativeName>
        <fullName evidence="11">Peptidoglycan polymerase</fullName>
        <shortName evidence="11">PG polymerase</shortName>
    </alternativeName>
</protein>
<keyword evidence="7 11" id="KW-0573">Peptidoglycan synthesis</keyword>
<comment type="catalytic activity">
    <reaction evidence="11">
        <text>[GlcNAc-(1-&gt;4)-Mur2Ac(oyl-L-Ala-gamma-D-Glu-L-Lys-D-Ala-D-Ala)](n)-di-trans,octa-cis-undecaprenyl diphosphate + beta-D-GlcNAc-(1-&gt;4)-Mur2Ac(oyl-L-Ala-gamma-D-Glu-L-Lys-D-Ala-D-Ala)-di-trans,octa-cis-undecaprenyl diphosphate = [GlcNAc-(1-&gt;4)-Mur2Ac(oyl-L-Ala-gamma-D-Glu-L-Lys-D-Ala-D-Ala)](n+1)-di-trans,octa-cis-undecaprenyl diphosphate + di-trans,octa-cis-undecaprenyl diphosphate + H(+)</text>
        <dbReference type="Rhea" id="RHEA:23708"/>
        <dbReference type="Rhea" id="RHEA-COMP:9602"/>
        <dbReference type="Rhea" id="RHEA-COMP:9603"/>
        <dbReference type="ChEBI" id="CHEBI:15378"/>
        <dbReference type="ChEBI" id="CHEBI:58405"/>
        <dbReference type="ChEBI" id="CHEBI:60033"/>
        <dbReference type="ChEBI" id="CHEBI:78435"/>
        <dbReference type="EC" id="2.4.99.28"/>
    </reaction>
</comment>
<feature type="transmembrane region" description="Helical" evidence="11">
    <location>
        <begin position="134"/>
        <end position="151"/>
    </location>
</feature>
<comment type="pathway">
    <text evidence="11">Cell wall biogenesis; peptidoglycan biosynthesis.</text>
</comment>
<dbReference type="GO" id="GO:0008955">
    <property type="term" value="F:peptidoglycan glycosyltransferase activity"/>
    <property type="evidence" value="ECO:0007669"/>
    <property type="project" value="UniProtKB-UniRule"/>
</dbReference>
<dbReference type="eggNOG" id="COG0772">
    <property type="taxonomic scope" value="Bacteria"/>
</dbReference>
<feature type="transmembrane region" description="Helical" evidence="11">
    <location>
        <begin position="181"/>
        <end position="199"/>
    </location>
</feature>
<dbReference type="PROSITE" id="PS00428">
    <property type="entry name" value="FTSW_RODA_SPOVE"/>
    <property type="match status" value="1"/>
</dbReference>
<dbReference type="PANTHER" id="PTHR30474:SF1">
    <property type="entry name" value="PEPTIDOGLYCAN GLYCOSYLTRANSFERASE MRDB"/>
    <property type="match status" value="1"/>
</dbReference>
<keyword evidence="9 11" id="KW-0472">Membrane</keyword>
<feature type="transmembrane region" description="Helical" evidence="11">
    <location>
        <begin position="268"/>
        <end position="289"/>
    </location>
</feature>
<evidence type="ECO:0000256" key="2">
    <source>
        <dbReference type="ARBA" id="ARBA00022475"/>
    </source>
</evidence>
<dbReference type="GO" id="GO:0015648">
    <property type="term" value="F:lipid-linked peptidoglycan transporter activity"/>
    <property type="evidence" value="ECO:0007669"/>
    <property type="project" value="TreeGrafter"/>
</dbReference>
<feature type="transmembrane region" description="Helical" evidence="11">
    <location>
        <begin position="157"/>
        <end position="174"/>
    </location>
</feature>
<dbReference type="EC" id="2.4.99.28" evidence="11"/>
<keyword evidence="6 11" id="KW-0133">Cell shape</keyword>
<sequence length="364" mass="39773">MISKLFQFLFKHLDSFLMACLFFALLLSLFVLYSASGQDFSRIYAQGINVLAALGVMWLAANISPLNLERAARPLYILGLLLLIAVALFGTISHGARRWLNLGFMQIQPSELMRIAVPMMLAWYFASREGKSSASNFVIGSLLLAFPVALIMKQPDLGTSLLIASSGFYVLFLAGLSWRFLLVASASLLALMPVFWSLLHDYQRKRIEILFDPTQDPLGAGYHTIQAIIAIGSGGSAGKGWLNGTQTQLDFLPERTTDFIFAVFSEEFGFLGNMLLLALFSLIIARGLVIASQAQNTFSRLLAGSITLNFFSYAFVNMGMVSGILPVVGVPLPLISYGGTSLVTLYLGFGILMSIHSHKKLVAT</sequence>
<feature type="transmembrane region" description="Helical" evidence="11">
    <location>
        <begin position="334"/>
        <end position="355"/>
    </location>
</feature>
<dbReference type="NCBIfam" id="TIGR02210">
    <property type="entry name" value="rodA_shape"/>
    <property type="match status" value="1"/>
</dbReference>
<reference evidence="13" key="1">
    <citation type="submission" date="2009-07" db="EMBL/GenBank/DDBJ databases">
        <title>Complete sequence of Methylotenera mobilis JLW8.</title>
        <authorList>
            <consortium name="US DOE Joint Genome Institute"/>
            <person name="Lucas S."/>
            <person name="Copeland A."/>
            <person name="Lapidus A."/>
            <person name="Glavina del Rio T."/>
            <person name="Tice H."/>
            <person name="Bruce D."/>
            <person name="Goodwin L."/>
            <person name="Pitluck S."/>
            <person name="LaButti K.M."/>
            <person name="Clum A."/>
            <person name="Larimer F."/>
            <person name="Land M."/>
            <person name="Hauser L."/>
            <person name="Kyrpides N."/>
            <person name="Mikhailova N."/>
            <person name="Kayluzhnaya M."/>
            <person name="Chistoserdova L."/>
        </authorList>
    </citation>
    <scope>NUCLEOTIDE SEQUENCE [LARGE SCALE GENOMIC DNA]</scope>
    <source>
        <strain evidence="13">JLW8 / ATCC BAA-1282 / DSM 17540</strain>
    </source>
</reference>
<dbReference type="GO" id="GO:0071555">
    <property type="term" value="P:cell wall organization"/>
    <property type="evidence" value="ECO:0007669"/>
    <property type="project" value="UniProtKB-KW"/>
</dbReference>
<dbReference type="Proteomes" id="UP000002742">
    <property type="component" value="Chromosome"/>
</dbReference>
<dbReference type="GO" id="GO:0005886">
    <property type="term" value="C:plasma membrane"/>
    <property type="evidence" value="ECO:0007669"/>
    <property type="project" value="UniProtKB-SubCell"/>
</dbReference>
<dbReference type="GO" id="GO:0032153">
    <property type="term" value="C:cell division site"/>
    <property type="evidence" value="ECO:0007669"/>
    <property type="project" value="TreeGrafter"/>
</dbReference>
<comment type="function">
    <text evidence="11">Peptidoglycan polymerase that is essential for cell wall elongation.</text>
</comment>
<proteinExistence type="inferred from homology"/>
<dbReference type="UniPathway" id="UPA00219"/>
<evidence type="ECO:0000256" key="3">
    <source>
        <dbReference type="ARBA" id="ARBA00022676"/>
    </source>
</evidence>
<evidence type="ECO:0000256" key="8">
    <source>
        <dbReference type="ARBA" id="ARBA00022989"/>
    </source>
</evidence>
<dbReference type="RefSeq" id="WP_015833194.1">
    <property type="nucleotide sequence ID" value="NC_012968.1"/>
</dbReference>
<evidence type="ECO:0000256" key="4">
    <source>
        <dbReference type="ARBA" id="ARBA00022679"/>
    </source>
</evidence>
<dbReference type="Pfam" id="PF01098">
    <property type="entry name" value="FTSW_RODA_SPOVE"/>
    <property type="match status" value="1"/>
</dbReference>
<feature type="transmembrane region" description="Helical" evidence="11">
    <location>
        <begin position="47"/>
        <end position="68"/>
    </location>
</feature>